<comment type="caution">
    <text evidence="1">The sequence shown here is derived from an EMBL/GenBank/DDBJ whole genome shotgun (WGS) entry which is preliminary data.</text>
</comment>
<reference evidence="1 2" key="1">
    <citation type="submission" date="2020-05" db="EMBL/GenBank/DDBJ databases">
        <title>Description of Pedobacter foliorum sp. nov.</title>
        <authorList>
            <person name="Qi S."/>
            <person name="Carlier A."/>
            <person name="Cnockaert M."/>
            <person name="Vandamme P."/>
        </authorList>
    </citation>
    <scope>NUCLEOTIDE SEQUENCE [LARGE SCALE GENOMIC DNA]</scope>
    <source>
        <strain evidence="1 2">LMG 31300</strain>
    </source>
</reference>
<dbReference type="InterPro" id="IPR016024">
    <property type="entry name" value="ARM-type_fold"/>
</dbReference>
<evidence type="ECO:0000313" key="2">
    <source>
        <dbReference type="Proteomes" id="UP000762110"/>
    </source>
</evidence>
<gene>
    <name evidence="1" type="ORF">HQN85_05940</name>
</gene>
<keyword evidence="2" id="KW-1185">Reference proteome</keyword>
<dbReference type="SUPFAM" id="SSF48371">
    <property type="entry name" value="ARM repeat"/>
    <property type="match status" value="1"/>
</dbReference>
<sequence>MQNDFLLEAIKTTLQKTKVYKLANIASENEFLVKDLIDLTFHKEEQVGFRAAWILENIYTNHFERFLPQAHYFLKKFSEQNNLSARRHYTKILALITKKNAPLAIKEIINNYQIDALVETVFSWLIDEKVPVAVKSHCLNILHNFSSKRSWIKDELIQTMDYLVDKESIAFYAKVKQIRKQLNKTDSSQ</sequence>
<dbReference type="RefSeq" id="WP_173269930.1">
    <property type="nucleotide sequence ID" value="NZ_JABMKV010000001.1"/>
</dbReference>
<dbReference type="Gene3D" id="1.25.10.10">
    <property type="entry name" value="Leucine-rich Repeat Variant"/>
    <property type="match status" value="1"/>
</dbReference>
<dbReference type="InterPro" id="IPR011989">
    <property type="entry name" value="ARM-like"/>
</dbReference>
<accession>A0ABX2DCJ4</accession>
<dbReference type="EMBL" id="JABMKV010000001">
    <property type="protein sequence ID" value="NQX31254.1"/>
    <property type="molecule type" value="Genomic_DNA"/>
</dbReference>
<proteinExistence type="predicted"/>
<dbReference type="Proteomes" id="UP000762110">
    <property type="component" value="Unassembled WGS sequence"/>
</dbReference>
<evidence type="ECO:0000313" key="1">
    <source>
        <dbReference type="EMBL" id="NQX31254.1"/>
    </source>
</evidence>
<protein>
    <recommendedName>
        <fullName evidence="3">Adenylosuccinate lyase</fullName>
    </recommendedName>
</protein>
<evidence type="ECO:0008006" key="3">
    <source>
        <dbReference type="Google" id="ProtNLM"/>
    </source>
</evidence>
<name>A0ABX2DCJ4_9SPHI</name>
<organism evidence="1 2">
    <name type="scientific">Pedobacter boryungensis</name>
    <dbReference type="NCBI Taxonomy" id="869962"/>
    <lineage>
        <taxon>Bacteria</taxon>
        <taxon>Pseudomonadati</taxon>
        <taxon>Bacteroidota</taxon>
        <taxon>Sphingobacteriia</taxon>
        <taxon>Sphingobacteriales</taxon>
        <taxon>Sphingobacteriaceae</taxon>
        <taxon>Pedobacter</taxon>
    </lineage>
</organism>